<evidence type="ECO:0000313" key="1">
    <source>
        <dbReference type="EMBL" id="KAK0145341.1"/>
    </source>
</evidence>
<name>A0AA47P027_MERPO</name>
<proteinExistence type="predicted"/>
<dbReference type="Proteomes" id="UP001174136">
    <property type="component" value="Unassembled WGS sequence"/>
</dbReference>
<keyword evidence="2" id="KW-1185">Reference proteome</keyword>
<dbReference type="AlphaFoldDB" id="A0AA47P027"/>
<evidence type="ECO:0000313" key="2">
    <source>
        <dbReference type="Proteomes" id="UP001174136"/>
    </source>
</evidence>
<reference evidence="1" key="1">
    <citation type="journal article" date="2023" name="Front. Mar. Sci.">
        <title>A new Merluccius polli reference genome to investigate the effects of global change in West African waters.</title>
        <authorList>
            <person name="Mateo J.L."/>
            <person name="Blanco-Fernandez C."/>
            <person name="Garcia-Vazquez E."/>
            <person name="Machado-Schiaffino G."/>
        </authorList>
    </citation>
    <scope>NUCLEOTIDE SEQUENCE</scope>
    <source>
        <strain evidence="1">C29</strain>
        <tissue evidence="1">Fin</tissue>
    </source>
</reference>
<organism evidence="1 2">
    <name type="scientific">Merluccius polli</name>
    <name type="common">Benguela hake</name>
    <name type="synonym">Merluccius cadenati</name>
    <dbReference type="NCBI Taxonomy" id="89951"/>
    <lineage>
        <taxon>Eukaryota</taxon>
        <taxon>Metazoa</taxon>
        <taxon>Chordata</taxon>
        <taxon>Craniata</taxon>
        <taxon>Vertebrata</taxon>
        <taxon>Euteleostomi</taxon>
        <taxon>Actinopterygii</taxon>
        <taxon>Neopterygii</taxon>
        <taxon>Teleostei</taxon>
        <taxon>Neoteleostei</taxon>
        <taxon>Acanthomorphata</taxon>
        <taxon>Zeiogadaria</taxon>
        <taxon>Gadariae</taxon>
        <taxon>Gadiformes</taxon>
        <taxon>Gadoidei</taxon>
        <taxon>Merlucciidae</taxon>
        <taxon>Merluccius</taxon>
    </lineage>
</organism>
<gene>
    <name evidence="1" type="ORF">N1851_015762</name>
</gene>
<accession>A0AA47P027</accession>
<protein>
    <submittedName>
        <fullName evidence="1">Uncharacterized protein</fullName>
    </submittedName>
</protein>
<dbReference type="EMBL" id="JAOPHQ010002863">
    <property type="protein sequence ID" value="KAK0145341.1"/>
    <property type="molecule type" value="Genomic_DNA"/>
</dbReference>
<sequence>MTKYICGRKTSPDLTHHCRNIAQYTWAVFLLLLSRNQRRPLYCRINLSVLDRYFNQQDTRPDFQLSRKALAVLLDLLNQERRHGWGGTMETLVFLFWLASGAS</sequence>
<comment type="caution">
    <text evidence="1">The sequence shown here is derived from an EMBL/GenBank/DDBJ whole genome shotgun (WGS) entry which is preliminary data.</text>
</comment>